<proteinExistence type="predicted"/>
<dbReference type="PROSITE" id="PS51257">
    <property type="entry name" value="PROKAR_LIPOPROTEIN"/>
    <property type="match status" value="1"/>
</dbReference>
<dbReference type="EMBL" id="QFPN01000003">
    <property type="protein sequence ID" value="PZQ17168.1"/>
    <property type="molecule type" value="Genomic_DNA"/>
</dbReference>
<evidence type="ECO:0000256" key="2">
    <source>
        <dbReference type="SAM" id="SignalP"/>
    </source>
</evidence>
<keyword evidence="1" id="KW-0175">Coiled coil</keyword>
<evidence type="ECO:0000313" key="3">
    <source>
        <dbReference type="EMBL" id="PZQ17168.1"/>
    </source>
</evidence>
<dbReference type="AlphaFoldDB" id="A0A2W5KNX7"/>
<protein>
    <submittedName>
        <fullName evidence="3">Uncharacterized protein</fullName>
    </submittedName>
</protein>
<name>A0A2W5KNX7_ANCNO</name>
<feature type="chain" id="PRO_5015942151" evidence="2">
    <location>
        <begin position="23"/>
        <end position="199"/>
    </location>
</feature>
<evidence type="ECO:0000313" key="4">
    <source>
        <dbReference type="Proteomes" id="UP000249577"/>
    </source>
</evidence>
<sequence>MRAFSLIAQGLAATLAASSACAQQPSETDRLRDALRSAIAQTRSLEDQRNALTARVTEAERKVQTLQTDLDAAKAEAKKADQDQRQAVTDFNARLEERNAALEKWKDAYGQAATVARAKDAERAKFEAESKDFQARNQNCTERNQRLAKVGRELLDRYRNVHFSDRLLAREPATGIKRVDVQNVLQDYGDRILDEELSK</sequence>
<organism evidence="3 4">
    <name type="scientific">Ancylobacter novellus</name>
    <name type="common">Thiobacillus novellus</name>
    <dbReference type="NCBI Taxonomy" id="921"/>
    <lineage>
        <taxon>Bacteria</taxon>
        <taxon>Pseudomonadati</taxon>
        <taxon>Pseudomonadota</taxon>
        <taxon>Alphaproteobacteria</taxon>
        <taxon>Hyphomicrobiales</taxon>
        <taxon>Xanthobacteraceae</taxon>
        <taxon>Ancylobacter</taxon>
    </lineage>
</organism>
<keyword evidence="2" id="KW-0732">Signal</keyword>
<evidence type="ECO:0000256" key="1">
    <source>
        <dbReference type="SAM" id="Coils"/>
    </source>
</evidence>
<dbReference type="Proteomes" id="UP000249577">
    <property type="component" value="Unassembled WGS sequence"/>
</dbReference>
<comment type="caution">
    <text evidence="3">The sequence shown here is derived from an EMBL/GenBank/DDBJ whole genome shotgun (WGS) entry which is preliminary data.</text>
</comment>
<feature type="signal peptide" evidence="2">
    <location>
        <begin position="1"/>
        <end position="22"/>
    </location>
</feature>
<accession>A0A2W5KNX7</accession>
<gene>
    <name evidence="3" type="ORF">DI565_07300</name>
</gene>
<feature type="coiled-coil region" evidence="1">
    <location>
        <begin position="35"/>
        <end position="83"/>
    </location>
</feature>
<reference evidence="3 4" key="1">
    <citation type="submission" date="2017-08" db="EMBL/GenBank/DDBJ databases">
        <title>Infants hospitalized years apart are colonized by the same room-sourced microbial strains.</title>
        <authorList>
            <person name="Brooks B."/>
            <person name="Olm M.R."/>
            <person name="Firek B.A."/>
            <person name="Baker R."/>
            <person name="Thomas B.C."/>
            <person name="Morowitz M.J."/>
            <person name="Banfield J.F."/>
        </authorList>
    </citation>
    <scope>NUCLEOTIDE SEQUENCE [LARGE SCALE GENOMIC DNA]</scope>
    <source>
        <strain evidence="3">S2_005_003_R2_43</strain>
    </source>
</reference>